<reference evidence="1" key="1">
    <citation type="submission" date="2023-06" db="EMBL/GenBank/DDBJ databases">
        <title>Genomic analysis of the entomopathogenic nematode Steinernema hermaphroditum.</title>
        <authorList>
            <person name="Schwarz E.M."/>
            <person name="Heppert J.K."/>
            <person name="Baniya A."/>
            <person name="Schwartz H.T."/>
            <person name="Tan C.-H."/>
            <person name="Antoshechkin I."/>
            <person name="Sternberg P.W."/>
            <person name="Goodrich-Blair H."/>
            <person name="Dillman A.R."/>
        </authorList>
    </citation>
    <scope>NUCLEOTIDE SEQUENCE</scope>
    <source>
        <strain evidence="1">PS9179</strain>
        <tissue evidence="1">Whole animal</tissue>
    </source>
</reference>
<dbReference type="EMBL" id="JAUCMV010000003">
    <property type="protein sequence ID" value="KAK0408691.1"/>
    <property type="molecule type" value="Genomic_DNA"/>
</dbReference>
<name>A0AA39LSN9_9BILA</name>
<comment type="caution">
    <text evidence="1">The sequence shown here is derived from an EMBL/GenBank/DDBJ whole genome shotgun (WGS) entry which is preliminary data.</text>
</comment>
<gene>
    <name evidence="1" type="ORF">QR680_004103</name>
</gene>
<proteinExistence type="predicted"/>
<evidence type="ECO:0000313" key="1">
    <source>
        <dbReference type="EMBL" id="KAK0408691.1"/>
    </source>
</evidence>
<organism evidence="1 2">
    <name type="scientific">Steinernema hermaphroditum</name>
    <dbReference type="NCBI Taxonomy" id="289476"/>
    <lineage>
        <taxon>Eukaryota</taxon>
        <taxon>Metazoa</taxon>
        <taxon>Ecdysozoa</taxon>
        <taxon>Nematoda</taxon>
        <taxon>Chromadorea</taxon>
        <taxon>Rhabditida</taxon>
        <taxon>Tylenchina</taxon>
        <taxon>Panagrolaimomorpha</taxon>
        <taxon>Strongyloidoidea</taxon>
        <taxon>Steinernematidae</taxon>
        <taxon>Steinernema</taxon>
    </lineage>
</organism>
<dbReference type="Proteomes" id="UP001175271">
    <property type="component" value="Unassembled WGS sequence"/>
</dbReference>
<accession>A0AA39LSN9</accession>
<keyword evidence="2" id="KW-1185">Reference proteome</keyword>
<evidence type="ECO:0000313" key="2">
    <source>
        <dbReference type="Proteomes" id="UP001175271"/>
    </source>
</evidence>
<protein>
    <submittedName>
        <fullName evidence="1">Uncharacterized protein</fullName>
    </submittedName>
</protein>
<dbReference type="AlphaFoldDB" id="A0AA39LSN9"/>
<sequence>MKRKASGRRGQPAKRQYDGPNDFAFLSQDVIKDVLDVEMNPESMRTGTFGKMALIGGPWRRLVRGYSYLKCNWDKEDPVLVRFFGKHGHKEVQQHQMKYGELIVKVNCTGDLASRKNKNFCSLFSKMTDTLEIRGSYSEMASTLKILPARFSEINLLFGSREAPTPKHYKQFSERLTAMLKSKHLRKFELFHHDHIEKHVEFPSCLEDFVTKPDFELFKTDVPLSMDLLVHAIDAWRKRCMFTVSQQQIYIHTRVWKSIMKEFTSKIVPKWEYNDEESWKWSEQHPKDPERYLEIEALSSCDRVTVYFFHKSQ</sequence>